<keyword evidence="1" id="KW-0812">Transmembrane</keyword>
<evidence type="ECO:0000313" key="2">
    <source>
        <dbReference type="EMBL" id="AYJ01358.1"/>
    </source>
</evidence>
<evidence type="ECO:0000256" key="1">
    <source>
        <dbReference type="SAM" id="Phobius"/>
    </source>
</evidence>
<name>A0A660HMU9_ZIZJU</name>
<proteinExistence type="predicted"/>
<dbReference type="AlphaFoldDB" id="A0A660HMU9"/>
<dbReference type="Gene3D" id="3.40.190.10">
    <property type="entry name" value="Periplasmic binding protein-like II"/>
    <property type="match status" value="1"/>
</dbReference>
<dbReference type="KEGG" id="pzi:CWO85_02495"/>
<evidence type="ECO:0000313" key="3">
    <source>
        <dbReference type="Proteomes" id="UP000272462"/>
    </source>
</evidence>
<sequence>MVWQLFYNKNKKIIILAFIILLILISAGILFGLILKTNSEKKDNSSETLENINPVIIDNSYTKAIPHNQEISDLKYFTTLSPLQKEMLWLMKENFITLTTDWDKSIQEKKAKYKNDFRQVFQDNQLKPVLKPSYSLGLLGELPKDENGKMHEIRGYDNFYKLNDKLSKKWHFTLKHNLKFADGKDINNQVVIYCLKKQQEIMRLLLRDEDCNNLKENIKLFLDTIFIQDNNPLVFTLSYENPKTLKSVITLLNNCILFPKYNFESAQDKNNVEQNNYGTKDYPFVSYGPYQLKTEQGYNSGQN</sequence>
<dbReference type="SUPFAM" id="SSF53850">
    <property type="entry name" value="Periplasmic binding protein-like II"/>
    <property type="match status" value="1"/>
</dbReference>
<protein>
    <recommendedName>
        <fullName evidence="4">Solute-binding protein family 5 domain-containing protein</fullName>
    </recommendedName>
</protein>
<reference evidence="2 3" key="1">
    <citation type="journal article" date="2018" name="BMC Genomics">
        <title>Comparative genome analysis of jujube witches'-broom Phytoplasma, an obligate pathogen that causes jujube witches'-broom disease.</title>
        <authorList>
            <person name="Wang J."/>
            <person name="Song L."/>
            <person name="Jiao Q."/>
            <person name="Yang S."/>
            <person name="Gao R."/>
            <person name="Lu X."/>
            <person name="Zhou G."/>
        </authorList>
    </citation>
    <scope>NUCLEOTIDE SEQUENCE [LARGE SCALE GENOMIC DNA]</scope>
    <source>
        <strain evidence="2">Jwb-nky</strain>
    </source>
</reference>
<evidence type="ECO:0008006" key="4">
    <source>
        <dbReference type="Google" id="ProtNLM"/>
    </source>
</evidence>
<gene>
    <name evidence="2" type="ORF">CWO85_02495</name>
</gene>
<accession>A0A660HMU9</accession>
<dbReference type="Proteomes" id="UP000272462">
    <property type="component" value="Chromosome"/>
</dbReference>
<dbReference type="Gene3D" id="3.90.76.10">
    <property type="entry name" value="Dipeptide-binding Protein, Domain 1"/>
    <property type="match status" value="1"/>
</dbReference>
<organism evidence="2 3">
    <name type="scientific">Ziziphus jujuba witches'-broom phytoplasma</name>
    <dbReference type="NCBI Taxonomy" id="135727"/>
    <lineage>
        <taxon>Bacteria</taxon>
        <taxon>Bacillati</taxon>
        <taxon>Mycoplasmatota</taxon>
        <taxon>Mollicutes</taxon>
        <taxon>Acholeplasmatales</taxon>
        <taxon>Acholeplasmataceae</taxon>
        <taxon>Candidatus Phytoplasma</taxon>
        <taxon>16SrV (Elm yellows group)</taxon>
    </lineage>
</organism>
<keyword evidence="1" id="KW-0472">Membrane</keyword>
<feature type="transmembrane region" description="Helical" evidence="1">
    <location>
        <begin position="13"/>
        <end position="35"/>
    </location>
</feature>
<keyword evidence="1" id="KW-1133">Transmembrane helix</keyword>
<dbReference type="EMBL" id="CP025121">
    <property type="protein sequence ID" value="AYJ01358.1"/>
    <property type="molecule type" value="Genomic_DNA"/>
</dbReference>
<keyword evidence="3" id="KW-1185">Reference proteome</keyword>
<dbReference type="OrthoDB" id="383714at2"/>
<dbReference type="RefSeq" id="WP_121464070.1">
    <property type="nucleotide sequence ID" value="NZ_CP025121.1"/>
</dbReference>